<feature type="binding site" evidence="9">
    <location>
        <position position="207"/>
    </location>
    <ligand>
        <name>pyridoxal 5'-phosphate</name>
        <dbReference type="ChEBI" id="CHEBI:597326"/>
    </ligand>
</feature>
<dbReference type="AlphaFoldDB" id="A0A5Q0BSE3"/>
<dbReference type="PANTHER" id="PTHR13693">
    <property type="entry name" value="CLASS II AMINOTRANSFERASE/8-AMINO-7-OXONONANOATE SYNTHASE"/>
    <property type="match status" value="1"/>
</dbReference>
<reference evidence="12 13" key="1">
    <citation type="submission" date="2019-09" db="EMBL/GenBank/DDBJ databases">
        <title>Ecophysiology of the spiral-shaped methanotroph Methylospira mobilis as revealed by the complete genome sequence.</title>
        <authorList>
            <person name="Oshkin I.Y."/>
            <person name="Dedysh S.N."/>
            <person name="Miroshnikov K."/>
            <person name="Danilova O.V."/>
            <person name="Hakobyan A."/>
            <person name="Liesack W."/>
        </authorList>
    </citation>
    <scope>NUCLEOTIDE SEQUENCE [LARGE SCALE GENOMIC DNA]</scope>
    <source>
        <strain evidence="12 13">Shm1</strain>
    </source>
</reference>
<accession>A0A5Q0BSE3</accession>
<feature type="binding site" evidence="9">
    <location>
        <position position="353"/>
    </location>
    <ligand>
        <name>substrate</name>
    </ligand>
</feature>
<comment type="subunit">
    <text evidence="4 9">Homodimer.</text>
</comment>
<comment type="catalytic activity">
    <reaction evidence="8 9">
        <text>6-carboxyhexanoyl-[ACP] + L-alanine + H(+) = (8S)-8-amino-7-oxononanoate + holo-[ACP] + CO2</text>
        <dbReference type="Rhea" id="RHEA:42288"/>
        <dbReference type="Rhea" id="RHEA-COMP:9685"/>
        <dbReference type="Rhea" id="RHEA-COMP:9955"/>
        <dbReference type="ChEBI" id="CHEBI:15378"/>
        <dbReference type="ChEBI" id="CHEBI:16526"/>
        <dbReference type="ChEBI" id="CHEBI:57972"/>
        <dbReference type="ChEBI" id="CHEBI:64479"/>
        <dbReference type="ChEBI" id="CHEBI:78846"/>
        <dbReference type="ChEBI" id="CHEBI:149468"/>
        <dbReference type="EC" id="2.3.1.47"/>
    </reaction>
</comment>
<organism evidence="12 13">
    <name type="scientific">Candidatus Methylospira mobilis</name>
    <dbReference type="NCBI Taxonomy" id="1808979"/>
    <lineage>
        <taxon>Bacteria</taxon>
        <taxon>Pseudomonadati</taxon>
        <taxon>Pseudomonadota</taxon>
        <taxon>Gammaproteobacteria</taxon>
        <taxon>Methylococcales</taxon>
        <taxon>Methylococcaceae</taxon>
        <taxon>Candidatus Methylospira</taxon>
    </lineage>
</organism>
<dbReference type="NCBIfam" id="TIGR00858">
    <property type="entry name" value="bioF"/>
    <property type="match status" value="1"/>
</dbReference>
<evidence type="ECO:0000256" key="1">
    <source>
        <dbReference type="ARBA" id="ARBA00001933"/>
    </source>
</evidence>
<gene>
    <name evidence="9 12" type="primary">bioF</name>
    <name evidence="12" type="ORF">F6R98_07585</name>
</gene>
<keyword evidence="5 9" id="KW-0808">Transferase</keyword>
<dbReference type="Gene3D" id="3.90.1150.10">
    <property type="entry name" value="Aspartate Aminotransferase, domain 1"/>
    <property type="match status" value="1"/>
</dbReference>
<dbReference type="SUPFAM" id="SSF53383">
    <property type="entry name" value="PLP-dependent transferases"/>
    <property type="match status" value="1"/>
</dbReference>
<feature type="binding site" evidence="9">
    <location>
        <begin position="108"/>
        <end position="109"/>
    </location>
    <ligand>
        <name>pyridoxal 5'-phosphate</name>
        <dbReference type="ChEBI" id="CHEBI:597326"/>
    </ligand>
</feature>
<evidence type="ECO:0000256" key="4">
    <source>
        <dbReference type="ARBA" id="ARBA00011738"/>
    </source>
</evidence>
<protein>
    <recommendedName>
        <fullName evidence="9">8-amino-7-oxononanoate synthase</fullName>
        <shortName evidence="9">AONS</shortName>
        <ecNumber evidence="9">2.3.1.47</ecNumber>
    </recommendedName>
    <alternativeName>
        <fullName evidence="9">7-keto-8-amino-pelargonic acid synthase</fullName>
        <shortName evidence="9">7-KAP synthase</shortName>
        <shortName evidence="9">KAPA synthase</shortName>
    </alternativeName>
    <alternativeName>
        <fullName evidence="9">8-amino-7-ketopelargonate synthase</fullName>
    </alternativeName>
</protein>
<evidence type="ECO:0000313" key="12">
    <source>
        <dbReference type="EMBL" id="QFY44998.1"/>
    </source>
</evidence>
<sequence length="389" mass="41037">MLNNRLAIRLAEIKRQGLYRSRRIATATGGAAEVFSDGRRLINFSSNDYLGLAQHPEVVAAMVRGAQRWGAGSGASHLVSGHGGAHQALEEALADYTGRERALLFSTGYMANLGVVGALAERGGAVFEDRLNHASLLDAALLSGAGLRRYAHRDIGHLADLMSAGVKPGSMVVSDGVFSMDGDAAPVVELAAMARSAQAWFMVDDAHGLGVMGDSGRGVLELAGLDQSAVPVLVGTLGKAFGVFGAFVAGSEALIEYLIQRARSYIYTTALPPAVAEAALQSLQIAQTEAWRREKLKELIAYFREEGLRMGLNLLPSTTPVQPVLIGDNTRAMAISLALNDAGFLVSAIRPPTVPAGTARLRITLSAVHEREQVGRLLEILGHIAGQPG</sequence>
<evidence type="ECO:0000256" key="10">
    <source>
        <dbReference type="PIRSR" id="PIRSR604723-51"/>
    </source>
</evidence>
<dbReference type="PANTHER" id="PTHR13693:SF100">
    <property type="entry name" value="8-AMINO-7-OXONONANOATE SYNTHASE"/>
    <property type="match status" value="1"/>
</dbReference>
<dbReference type="GO" id="GO:0008710">
    <property type="term" value="F:8-amino-7-oxononanoate synthase activity"/>
    <property type="evidence" value="ECO:0007669"/>
    <property type="project" value="UniProtKB-UniRule"/>
</dbReference>
<dbReference type="EMBL" id="CP044205">
    <property type="protein sequence ID" value="QFY44998.1"/>
    <property type="molecule type" value="Genomic_DNA"/>
</dbReference>
<evidence type="ECO:0000256" key="5">
    <source>
        <dbReference type="ARBA" id="ARBA00022679"/>
    </source>
</evidence>
<evidence type="ECO:0000256" key="8">
    <source>
        <dbReference type="ARBA" id="ARBA00047715"/>
    </source>
</evidence>
<dbReference type="InParanoid" id="A0A5Q0BSE3"/>
<dbReference type="InterPro" id="IPR015421">
    <property type="entry name" value="PyrdxlP-dep_Trfase_major"/>
</dbReference>
<dbReference type="InterPro" id="IPR004839">
    <property type="entry name" value="Aminotransferase_I/II_large"/>
</dbReference>
<dbReference type="InterPro" id="IPR050087">
    <property type="entry name" value="AON_synthase_class-II"/>
</dbReference>
<dbReference type="GO" id="GO:0030170">
    <property type="term" value="F:pyridoxal phosphate binding"/>
    <property type="evidence" value="ECO:0007669"/>
    <property type="project" value="UniProtKB-UniRule"/>
</dbReference>
<dbReference type="InterPro" id="IPR001917">
    <property type="entry name" value="Aminotrans_II_pyridoxalP_BS"/>
</dbReference>
<evidence type="ECO:0000256" key="6">
    <source>
        <dbReference type="ARBA" id="ARBA00022756"/>
    </source>
</evidence>
<keyword evidence="13" id="KW-1185">Reference proteome</keyword>
<dbReference type="KEGG" id="mmob:F6R98_07585"/>
<dbReference type="InterPro" id="IPR022834">
    <property type="entry name" value="AONS_Proteobacteria"/>
</dbReference>
<comment type="cofactor">
    <cofactor evidence="1 9 10">
        <name>pyridoxal 5'-phosphate</name>
        <dbReference type="ChEBI" id="CHEBI:597326"/>
    </cofactor>
</comment>
<dbReference type="HAMAP" id="MF_01693">
    <property type="entry name" value="BioF_aminotrans_2"/>
    <property type="match status" value="1"/>
</dbReference>
<feature type="binding site" evidence="9">
    <location>
        <position position="133"/>
    </location>
    <ligand>
        <name>substrate</name>
    </ligand>
</feature>
<evidence type="ECO:0000256" key="9">
    <source>
        <dbReference type="HAMAP-Rule" id="MF_01693"/>
    </source>
</evidence>
<proteinExistence type="inferred from homology"/>
<dbReference type="InterPro" id="IPR015422">
    <property type="entry name" value="PyrdxlP-dep_Trfase_small"/>
</dbReference>
<dbReference type="InterPro" id="IPR015424">
    <property type="entry name" value="PyrdxlP-dep_Trfase"/>
</dbReference>
<dbReference type="CDD" id="cd06454">
    <property type="entry name" value="KBL_like"/>
    <property type="match status" value="1"/>
</dbReference>
<dbReference type="Proteomes" id="UP000325755">
    <property type="component" value="Chromosome"/>
</dbReference>
<keyword evidence="7 9" id="KW-0663">Pyridoxal phosphate</keyword>
<dbReference type="InterPro" id="IPR004723">
    <property type="entry name" value="AONS_Archaea/Proteobacteria"/>
</dbReference>
<evidence type="ECO:0000313" key="13">
    <source>
        <dbReference type="Proteomes" id="UP000325755"/>
    </source>
</evidence>
<evidence type="ECO:0000256" key="3">
    <source>
        <dbReference type="ARBA" id="ARBA00010008"/>
    </source>
</evidence>
<keyword evidence="6 9" id="KW-0093">Biotin biosynthesis</keyword>
<name>A0A5Q0BSE3_9GAMM</name>
<keyword evidence="12" id="KW-0012">Acyltransferase</keyword>
<dbReference type="GO" id="GO:0009102">
    <property type="term" value="P:biotin biosynthetic process"/>
    <property type="evidence" value="ECO:0007669"/>
    <property type="project" value="UniProtKB-UniRule"/>
</dbReference>
<evidence type="ECO:0000259" key="11">
    <source>
        <dbReference type="Pfam" id="PF00155"/>
    </source>
</evidence>
<dbReference type="EC" id="2.3.1.47" evidence="9"/>
<comment type="similarity">
    <text evidence="3 9">Belongs to the class-II pyridoxal-phosphate-dependent aminotransferase family. BioF subfamily.</text>
</comment>
<dbReference type="Gene3D" id="3.40.640.10">
    <property type="entry name" value="Type I PLP-dependent aspartate aminotransferase-like (Major domain)"/>
    <property type="match status" value="1"/>
</dbReference>
<comment type="pathway">
    <text evidence="2 9">Cofactor biosynthesis; biotin biosynthesis.</text>
</comment>
<feature type="binding site" evidence="9">
    <location>
        <position position="236"/>
    </location>
    <ligand>
        <name>pyridoxal 5'-phosphate</name>
        <dbReference type="ChEBI" id="CHEBI:597326"/>
    </ligand>
</feature>
<dbReference type="OrthoDB" id="9807157at2"/>
<evidence type="ECO:0000256" key="7">
    <source>
        <dbReference type="ARBA" id="ARBA00022898"/>
    </source>
</evidence>
<dbReference type="Pfam" id="PF00155">
    <property type="entry name" value="Aminotran_1_2"/>
    <property type="match status" value="1"/>
</dbReference>
<dbReference type="FunCoup" id="A0A5Q0BSE3">
    <property type="interactions" value="218"/>
</dbReference>
<feature type="binding site" evidence="9">
    <location>
        <position position="179"/>
    </location>
    <ligand>
        <name>pyridoxal 5'-phosphate</name>
        <dbReference type="ChEBI" id="CHEBI:597326"/>
    </ligand>
</feature>
<comment type="function">
    <text evidence="9">Catalyzes the decarboxylative condensation of pimeloyl-[acyl-carrier protein] and L-alanine to produce 8-amino-7-oxononanoate (AON), [acyl-carrier protein], and carbon dioxide.</text>
</comment>
<evidence type="ECO:0000256" key="2">
    <source>
        <dbReference type="ARBA" id="ARBA00004746"/>
    </source>
</evidence>
<dbReference type="PROSITE" id="PS00599">
    <property type="entry name" value="AA_TRANSFER_CLASS_2"/>
    <property type="match status" value="1"/>
</dbReference>
<feature type="domain" description="Aminotransferase class I/classII large" evidence="11">
    <location>
        <begin position="41"/>
        <end position="380"/>
    </location>
</feature>
<feature type="binding site" evidence="9">
    <location>
        <position position="20"/>
    </location>
    <ligand>
        <name>substrate</name>
    </ligand>
</feature>
<dbReference type="UniPathway" id="UPA00078"/>
<feature type="modified residue" description="N6-(pyridoxal phosphate)lysine" evidence="9 10">
    <location>
        <position position="239"/>
    </location>
</feature>